<dbReference type="InterPro" id="IPR035427">
    <property type="entry name" value="Tim10-like_dom_sf"/>
</dbReference>
<dbReference type="AlphaFoldDB" id="A0A1E4TEN8"/>
<evidence type="ECO:0000256" key="1">
    <source>
        <dbReference type="ARBA" id="ARBA00006720"/>
    </source>
</evidence>
<dbReference type="InterPro" id="IPR004217">
    <property type="entry name" value="Tim10-like"/>
</dbReference>
<keyword evidence="7" id="KW-0143">Chaperone</keyword>
<dbReference type="GO" id="GO:0005743">
    <property type="term" value="C:mitochondrial inner membrane"/>
    <property type="evidence" value="ECO:0007669"/>
    <property type="project" value="UniProtKB-SubCell"/>
</dbReference>
<name>A0A1E4TEN8_9ASCO</name>
<evidence type="ECO:0000256" key="4">
    <source>
        <dbReference type="ARBA" id="ARBA00023010"/>
    </source>
</evidence>
<evidence type="ECO:0000313" key="9">
    <source>
        <dbReference type="EMBL" id="ODV90216.1"/>
    </source>
</evidence>
<dbReference type="Proteomes" id="UP000095023">
    <property type="component" value="Unassembled WGS sequence"/>
</dbReference>
<evidence type="ECO:0000256" key="2">
    <source>
        <dbReference type="ARBA" id="ARBA00022792"/>
    </source>
</evidence>
<evidence type="ECO:0000313" key="10">
    <source>
        <dbReference type="Proteomes" id="UP000095023"/>
    </source>
</evidence>
<evidence type="ECO:0000256" key="7">
    <source>
        <dbReference type="RuleBase" id="RU367043"/>
    </source>
</evidence>
<keyword evidence="7" id="KW-0496">Mitochondrion</keyword>
<keyword evidence="3 7" id="KW-0653">Protein transport</keyword>
<gene>
    <name evidence="9" type="ORF">CANCADRAFT_103059</name>
</gene>
<accession>A0A1E4TEN8</accession>
<keyword evidence="6 7" id="KW-1015">Disulfide bond</keyword>
<reference evidence="10" key="1">
    <citation type="submission" date="2016-02" db="EMBL/GenBank/DDBJ databases">
        <title>Comparative genomics of biotechnologically important yeasts.</title>
        <authorList>
            <consortium name="DOE Joint Genome Institute"/>
            <person name="Riley R."/>
            <person name="Haridas S."/>
            <person name="Wolfe K.H."/>
            <person name="Lopes M.R."/>
            <person name="Hittinger C.T."/>
            <person name="Goker M."/>
            <person name="Salamov A."/>
            <person name="Wisecaver J."/>
            <person name="Long T.M."/>
            <person name="Aerts A.L."/>
            <person name="Barry K."/>
            <person name="Choi C."/>
            <person name="Clum A."/>
            <person name="Coughlan A.Y."/>
            <person name="Deshpande S."/>
            <person name="Douglass A.P."/>
            <person name="Hanson S.J."/>
            <person name="Klenk H.-P."/>
            <person name="Labutti K."/>
            <person name="Lapidus A."/>
            <person name="Lindquist E."/>
            <person name="Lipzen A."/>
            <person name="Meier-Kolthoff J.P."/>
            <person name="Ohm R.A."/>
            <person name="Otillar R.P."/>
            <person name="Pangilinan J."/>
            <person name="Peng Y."/>
            <person name="Rokas A."/>
            <person name="Rosa C.A."/>
            <person name="Scheuner C."/>
            <person name="Sibirny A.A."/>
            <person name="Slot J.C."/>
            <person name="Stielow J.B."/>
            <person name="Sun H."/>
            <person name="Kurtzman C.P."/>
            <person name="Blackwell M."/>
            <person name="Jeffries T.W."/>
            <person name="Grigoriev I.V."/>
        </authorList>
    </citation>
    <scope>NUCLEOTIDE SEQUENCE [LARGE SCALE GENOMIC DNA]</scope>
    <source>
        <strain evidence="10">NRRL Y-17796</strain>
    </source>
</reference>
<dbReference type="GO" id="GO:0015031">
    <property type="term" value="P:protein transport"/>
    <property type="evidence" value="ECO:0007669"/>
    <property type="project" value="UniProtKB-KW"/>
</dbReference>
<comment type="function">
    <text evidence="7">Mitochondrial intermembrane chaperone that participates in the import and insertion of some multi-pass transmembrane proteins into the mitochondrial inner membrane. Also required for the transfer of beta-barrel precursors from the TOM complex to the sorting and assembly machinery (SAM complex) of the outer membrane. Acts as a chaperone-like protein that protects the hydrophobic precursors from aggregation and guide them through the mitochondrial intermembrane space.</text>
</comment>
<dbReference type="GO" id="GO:0140318">
    <property type="term" value="F:protein transporter activity"/>
    <property type="evidence" value="ECO:0007669"/>
    <property type="project" value="EnsemblFungi"/>
</dbReference>
<keyword evidence="5" id="KW-0472">Membrane</keyword>
<organism evidence="9 10">
    <name type="scientific">Tortispora caseinolytica NRRL Y-17796</name>
    <dbReference type="NCBI Taxonomy" id="767744"/>
    <lineage>
        <taxon>Eukaryota</taxon>
        <taxon>Fungi</taxon>
        <taxon>Dikarya</taxon>
        <taxon>Ascomycota</taxon>
        <taxon>Saccharomycotina</taxon>
        <taxon>Trigonopsidomycetes</taxon>
        <taxon>Trigonopsidales</taxon>
        <taxon>Trigonopsidaceae</taxon>
        <taxon>Tortispora</taxon>
    </lineage>
</organism>
<keyword evidence="2 7" id="KW-0999">Mitochondrion inner membrane</keyword>
<proteinExistence type="inferred from homology"/>
<comment type="domain">
    <text evidence="7">The twin CX3C motif contains 4 conserved Cys residues that form 2 disulfide bonds in the mitochondrial intermembrane space.</text>
</comment>
<dbReference type="SUPFAM" id="SSF144122">
    <property type="entry name" value="Tim10-like"/>
    <property type="match status" value="1"/>
</dbReference>
<keyword evidence="4 7" id="KW-0811">Translocation</keyword>
<evidence type="ECO:0000256" key="3">
    <source>
        <dbReference type="ARBA" id="ARBA00022927"/>
    </source>
</evidence>
<comment type="subunit">
    <text evidence="7">Heterohexamer.</text>
</comment>
<evidence type="ECO:0000256" key="5">
    <source>
        <dbReference type="ARBA" id="ARBA00023136"/>
    </source>
</evidence>
<keyword evidence="7" id="KW-0813">Transport</keyword>
<sequence length="89" mass="10280">MSELDPQALAKLDQETRQELSQWAQKETEKAQLQQNVHRFTDMCWKKCITEPATSGSLTSQEESCITNCLQRFFDTNSMVVQLVQRKAL</sequence>
<comment type="subcellular location">
    <subcellularLocation>
        <location evidence="7">Mitochondrion inner membrane</location>
        <topology evidence="7">Peripheral membrane protein</topology>
        <orientation evidence="7">Intermembrane side</orientation>
    </subcellularLocation>
</comment>
<feature type="domain" description="Tim10-like" evidence="8">
    <location>
        <begin position="24"/>
        <end position="85"/>
    </location>
</feature>
<evidence type="ECO:0000259" key="8">
    <source>
        <dbReference type="Pfam" id="PF02953"/>
    </source>
</evidence>
<dbReference type="Pfam" id="PF02953">
    <property type="entry name" value="zf-Tim10_DDP"/>
    <property type="match status" value="1"/>
</dbReference>
<protein>
    <recommendedName>
        <fullName evidence="7">Mitochondrial import inner membrane translocase subunit</fullName>
    </recommendedName>
</protein>
<dbReference type="OrthoDB" id="344165at2759"/>
<keyword evidence="10" id="KW-1185">Reference proteome</keyword>
<dbReference type="GO" id="GO:0042719">
    <property type="term" value="C:mitochondrial intermembrane space chaperone complex"/>
    <property type="evidence" value="ECO:0007669"/>
    <property type="project" value="EnsemblFungi"/>
</dbReference>
<dbReference type="Gene3D" id="1.10.287.810">
    <property type="entry name" value="Mitochondrial import inner membrane translocase subunit tim13 like domains"/>
    <property type="match status" value="1"/>
</dbReference>
<evidence type="ECO:0000256" key="6">
    <source>
        <dbReference type="ARBA" id="ARBA00023157"/>
    </source>
</evidence>
<dbReference type="GO" id="GO:0045039">
    <property type="term" value="P:protein insertion into mitochondrial inner membrane"/>
    <property type="evidence" value="ECO:0007669"/>
    <property type="project" value="EnsemblFungi"/>
</dbReference>
<dbReference type="EMBL" id="KV453842">
    <property type="protein sequence ID" value="ODV90216.1"/>
    <property type="molecule type" value="Genomic_DNA"/>
</dbReference>
<comment type="similarity">
    <text evidence="1 7">Belongs to the small Tim family.</text>
</comment>